<keyword evidence="3" id="KW-1003">Cell membrane</keyword>
<evidence type="ECO:0000256" key="6">
    <source>
        <dbReference type="ARBA" id="ARBA00023136"/>
    </source>
</evidence>
<comment type="caution">
    <text evidence="8">The sequence shown here is derived from an EMBL/GenBank/DDBJ whole genome shotgun (WGS) entry which is preliminary data.</text>
</comment>
<name>A0A2M7U312_9BACT</name>
<evidence type="ECO:0000256" key="5">
    <source>
        <dbReference type="ARBA" id="ARBA00022989"/>
    </source>
</evidence>
<feature type="transmembrane region" description="Helical" evidence="7">
    <location>
        <begin position="377"/>
        <end position="397"/>
    </location>
</feature>
<feature type="transmembrane region" description="Helical" evidence="7">
    <location>
        <begin position="403"/>
        <end position="421"/>
    </location>
</feature>
<proteinExistence type="inferred from homology"/>
<reference evidence="9" key="1">
    <citation type="submission" date="2017-09" db="EMBL/GenBank/DDBJ databases">
        <title>Depth-based differentiation of microbial function through sediment-hosted aquifers and enrichment of novel symbionts in the deep terrestrial subsurface.</title>
        <authorList>
            <person name="Probst A.J."/>
            <person name="Ladd B."/>
            <person name="Jarett J.K."/>
            <person name="Geller-Mcgrath D.E."/>
            <person name="Sieber C.M.K."/>
            <person name="Emerson J.B."/>
            <person name="Anantharaman K."/>
            <person name="Thomas B.C."/>
            <person name="Malmstrom R."/>
            <person name="Stieglmeier M."/>
            <person name="Klingl A."/>
            <person name="Woyke T."/>
            <person name="Ryan C.M."/>
            <person name="Banfield J.F."/>
        </authorList>
    </citation>
    <scope>NUCLEOTIDE SEQUENCE [LARGE SCALE GENOMIC DNA]</scope>
</reference>
<feature type="transmembrane region" description="Helical" evidence="7">
    <location>
        <begin position="134"/>
        <end position="156"/>
    </location>
</feature>
<evidence type="ECO:0000256" key="3">
    <source>
        <dbReference type="ARBA" id="ARBA00022475"/>
    </source>
</evidence>
<keyword evidence="5 7" id="KW-1133">Transmembrane helix</keyword>
<dbReference type="InterPro" id="IPR050833">
    <property type="entry name" value="Poly_Biosynth_Transport"/>
</dbReference>
<feature type="transmembrane region" description="Helical" evidence="7">
    <location>
        <begin position="27"/>
        <end position="55"/>
    </location>
</feature>
<feature type="transmembrane region" description="Helical" evidence="7">
    <location>
        <begin position="249"/>
        <end position="267"/>
    </location>
</feature>
<dbReference type="EMBL" id="PFOD01000070">
    <property type="protein sequence ID" value="PIZ64772.1"/>
    <property type="molecule type" value="Genomic_DNA"/>
</dbReference>
<feature type="transmembrane region" description="Helical" evidence="7">
    <location>
        <begin position="433"/>
        <end position="452"/>
    </location>
</feature>
<keyword evidence="4 7" id="KW-0812">Transmembrane</keyword>
<sequence>MNYCIKKTETLRSPMNQNSIDSVKRNAIVSVLSLFAQSGYSAVLGLVANLVVTILLTPSIYGIYIAVLSMNSILNYFSDIGLAASLIQKKSIDTADISTTFTVQQLLIITLIVFSFIFTRPITSFYNLPSEGVYLYWAVLLGFFLSSLKTIPSVFLERKIEFQKIVIVQVIESTLFYSSVIVFALLGYGLTSFTISVIIRSVVGVIVMYSISFWKPQIGFSMKSFRQLISFGLPFQGSSFLALFKDDFVILFLGKVVGFEVLGYIGWAKKWAEAPIRIVMDNIGKVLFPSIARLQEKTSTVANLIEKMLFYQTSVITPAMIGAALLMQPIVYLIPKYAKWEPALPMFYVFSLSSLIISLAAPFVSILNALGKAKISFLFMVMFTTLTWSLVPISILIDKYMGFPIAHLIISASYIFLILYVKRLIKFQFIKSIFQPLISSFIMGIVLLYISTQFQISSIYGVAFFIILGSSIYVSSLRYIFQVNIIEKIFSFVKQIKN</sequence>
<feature type="transmembrane region" description="Helical" evidence="7">
    <location>
        <begin position="458"/>
        <end position="481"/>
    </location>
</feature>
<dbReference type="Pfam" id="PF13440">
    <property type="entry name" value="Polysacc_synt_3"/>
    <property type="match status" value="1"/>
</dbReference>
<feature type="transmembrane region" description="Helical" evidence="7">
    <location>
        <begin position="193"/>
        <end position="213"/>
    </location>
</feature>
<evidence type="ECO:0000256" key="2">
    <source>
        <dbReference type="ARBA" id="ARBA00007430"/>
    </source>
</evidence>
<evidence type="ECO:0000313" key="9">
    <source>
        <dbReference type="Proteomes" id="UP000230027"/>
    </source>
</evidence>
<feature type="transmembrane region" description="Helical" evidence="7">
    <location>
        <begin position="99"/>
        <end position="122"/>
    </location>
</feature>
<dbReference type="GO" id="GO:0005886">
    <property type="term" value="C:plasma membrane"/>
    <property type="evidence" value="ECO:0007669"/>
    <property type="project" value="UniProtKB-SubCell"/>
</dbReference>
<comment type="similarity">
    <text evidence="2">Belongs to the polysaccharide synthase family.</text>
</comment>
<feature type="transmembrane region" description="Helical" evidence="7">
    <location>
        <begin position="61"/>
        <end position="87"/>
    </location>
</feature>
<feature type="transmembrane region" description="Helical" evidence="7">
    <location>
        <begin position="315"/>
        <end position="334"/>
    </location>
</feature>
<evidence type="ECO:0000313" key="8">
    <source>
        <dbReference type="EMBL" id="PIZ64772.1"/>
    </source>
</evidence>
<dbReference type="Proteomes" id="UP000230027">
    <property type="component" value="Unassembled WGS sequence"/>
</dbReference>
<organism evidence="8 9">
    <name type="scientific">Candidatus Roizmanbacteria bacterium CG_4_10_14_0_2_um_filter_36_9</name>
    <dbReference type="NCBI Taxonomy" id="1974823"/>
    <lineage>
        <taxon>Bacteria</taxon>
        <taxon>Candidatus Roizmaniibacteriota</taxon>
    </lineage>
</organism>
<feature type="transmembrane region" description="Helical" evidence="7">
    <location>
        <begin position="165"/>
        <end position="187"/>
    </location>
</feature>
<accession>A0A2M7U312</accession>
<dbReference type="PANTHER" id="PTHR30250:SF10">
    <property type="entry name" value="LIPOPOLYSACCHARIDE BIOSYNTHESIS PROTEIN WZXC"/>
    <property type="match status" value="1"/>
</dbReference>
<protein>
    <submittedName>
        <fullName evidence="8">Uncharacterized protein</fullName>
    </submittedName>
</protein>
<dbReference type="AlphaFoldDB" id="A0A2M7U312"/>
<evidence type="ECO:0000256" key="7">
    <source>
        <dbReference type="SAM" id="Phobius"/>
    </source>
</evidence>
<dbReference type="PANTHER" id="PTHR30250">
    <property type="entry name" value="PST FAMILY PREDICTED COLANIC ACID TRANSPORTER"/>
    <property type="match status" value="1"/>
</dbReference>
<gene>
    <name evidence="8" type="ORF">COY14_03895</name>
</gene>
<evidence type="ECO:0000256" key="1">
    <source>
        <dbReference type="ARBA" id="ARBA00004651"/>
    </source>
</evidence>
<feature type="transmembrane region" description="Helical" evidence="7">
    <location>
        <begin position="225"/>
        <end position="243"/>
    </location>
</feature>
<feature type="transmembrane region" description="Helical" evidence="7">
    <location>
        <begin position="346"/>
        <end position="370"/>
    </location>
</feature>
<keyword evidence="6 7" id="KW-0472">Membrane</keyword>
<evidence type="ECO:0000256" key="4">
    <source>
        <dbReference type="ARBA" id="ARBA00022692"/>
    </source>
</evidence>
<comment type="subcellular location">
    <subcellularLocation>
        <location evidence="1">Cell membrane</location>
        <topology evidence="1">Multi-pass membrane protein</topology>
    </subcellularLocation>
</comment>